<dbReference type="Proteomes" id="UP001497457">
    <property type="component" value="Chromosome 14rd"/>
</dbReference>
<dbReference type="EMBL" id="OZ075124">
    <property type="protein sequence ID" value="CAL4925347.1"/>
    <property type="molecule type" value="Genomic_DNA"/>
</dbReference>
<feature type="region of interest" description="Disordered" evidence="1">
    <location>
        <begin position="1"/>
        <end position="28"/>
    </location>
</feature>
<dbReference type="PANTHER" id="PTHR34538">
    <property type="entry name" value="EXPRESSED PROTEIN"/>
    <property type="match status" value="1"/>
</dbReference>
<evidence type="ECO:0000313" key="3">
    <source>
        <dbReference type="EMBL" id="CAL4925347.1"/>
    </source>
</evidence>
<organism evidence="3 4">
    <name type="scientific">Urochloa decumbens</name>
    <dbReference type="NCBI Taxonomy" id="240449"/>
    <lineage>
        <taxon>Eukaryota</taxon>
        <taxon>Viridiplantae</taxon>
        <taxon>Streptophyta</taxon>
        <taxon>Embryophyta</taxon>
        <taxon>Tracheophyta</taxon>
        <taxon>Spermatophyta</taxon>
        <taxon>Magnoliopsida</taxon>
        <taxon>Liliopsida</taxon>
        <taxon>Poales</taxon>
        <taxon>Poaceae</taxon>
        <taxon>PACMAD clade</taxon>
        <taxon>Panicoideae</taxon>
        <taxon>Panicodae</taxon>
        <taxon>Paniceae</taxon>
        <taxon>Melinidinae</taxon>
        <taxon>Urochloa</taxon>
    </lineage>
</organism>
<evidence type="ECO:0000313" key="2">
    <source>
        <dbReference type="EMBL" id="CAL4917101.1"/>
    </source>
</evidence>
<dbReference type="PANTHER" id="PTHR34538:SF4">
    <property type="entry name" value="EXPRESSED PROTEIN"/>
    <property type="match status" value="1"/>
</dbReference>
<keyword evidence="4" id="KW-1185">Reference proteome</keyword>
<protein>
    <submittedName>
        <fullName evidence="3">Uncharacterized protein</fullName>
    </submittedName>
</protein>
<evidence type="ECO:0000256" key="1">
    <source>
        <dbReference type="SAM" id="MobiDB-lite"/>
    </source>
</evidence>
<dbReference type="AlphaFoldDB" id="A0ABC8XK18"/>
<feature type="compositionally biased region" description="Polar residues" evidence="1">
    <location>
        <begin position="1"/>
        <end position="11"/>
    </location>
</feature>
<evidence type="ECO:0000313" key="4">
    <source>
        <dbReference type="Proteomes" id="UP001497457"/>
    </source>
</evidence>
<name>A0ABC8XK18_9POAL</name>
<sequence>MASSQLGSYTAGSGARKMVRTGSGGGRSAAAMKQLLSKLRSTWRRSSGRPAASFGYDLQSYSLNFDDGHLGSSAGHHRFQTSSVIPCN</sequence>
<dbReference type="Proteomes" id="UP001497457">
    <property type="component" value="Chromosome 13rd"/>
</dbReference>
<gene>
    <name evidence="2" type="ORF">URODEC1_LOCUS18366</name>
    <name evidence="3" type="ORF">URODEC1_LOCUS23292</name>
</gene>
<dbReference type="EMBL" id="OZ075123">
    <property type="protein sequence ID" value="CAL4917101.1"/>
    <property type="molecule type" value="Genomic_DNA"/>
</dbReference>
<proteinExistence type="predicted"/>
<accession>A0ABC8XK18</accession>
<reference evidence="3" key="1">
    <citation type="submission" date="2024-10" db="EMBL/GenBank/DDBJ databases">
        <authorList>
            <person name="Ryan C."/>
        </authorList>
    </citation>
    <scope>NUCLEOTIDE SEQUENCE [LARGE SCALE GENOMIC DNA]</scope>
</reference>